<name>A0AAD5SE00_9FUNG</name>
<dbReference type="GO" id="GO:0016491">
    <property type="term" value="F:oxidoreductase activity"/>
    <property type="evidence" value="ECO:0007669"/>
    <property type="project" value="UniProtKB-ARBA"/>
</dbReference>
<dbReference type="AlphaFoldDB" id="A0AAD5SE00"/>
<protein>
    <recommendedName>
        <fullName evidence="5">Phytanoyl-CoA dioxygenase</fullName>
    </recommendedName>
</protein>
<proteinExistence type="inferred from homology"/>
<dbReference type="PANTHER" id="PTHR20883">
    <property type="entry name" value="PHYTANOYL-COA DIOXYGENASE DOMAIN CONTAINING 1"/>
    <property type="match status" value="1"/>
</dbReference>
<accession>A0AAD5SE00</accession>
<dbReference type="Pfam" id="PF05721">
    <property type="entry name" value="PhyH"/>
    <property type="match status" value="1"/>
</dbReference>
<comment type="similarity">
    <text evidence="2">Belongs to the PhyH family.</text>
</comment>
<evidence type="ECO:0008006" key="5">
    <source>
        <dbReference type="Google" id="ProtNLM"/>
    </source>
</evidence>
<dbReference type="GO" id="GO:0046872">
    <property type="term" value="F:metal ion binding"/>
    <property type="evidence" value="ECO:0007669"/>
    <property type="project" value="UniProtKB-ARBA"/>
</dbReference>
<dbReference type="EMBL" id="JADGJD010000311">
    <property type="protein sequence ID" value="KAJ3052249.1"/>
    <property type="molecule type" value="Genomic_DNA"/>
</dbReference>
<evidence type="ECO:0000313" key="3">
    <source>
        <dbReference type="EMBL" id="KAJ3052249.1"/>
    </source>
</evidence>
<dbReference type="Gene3D" id="2.60.120.620">
    <property type="entry name" value="q2cbj1_9rhob like domain"/>
    <property type="match status" value="1"/>
</dbReference>
<dbReference type="Proteomes" id="UP001212841">
    <property type="component" value="Unassembled WGS sequence"/>
</dbReference>
<sequence length="276" mass="30267">MSVTAASPDATSPVTQAFQRNGYHIARALLSPKEVATIRDTFMETAKNGPVEGLSSLPTKLDPNDPLSFYPRMMHPHTHPSLPVGPLAEKYLLDPRIESILKECLGEQPIAVQTMFYFKPPGSRGQTLHQDNYYLKVRPKTCCAAWIALDDADAENGGMSVVPGTQDLEIACPEPADLSTSFTTEFVRPPEGLVPRLLDLKAGDVLFFNGSVVHGSTPNTSKERFRRALICHYVPESTEELSHWYFGAIRTFDGSVKDGIRKSTWGGPCGTDAGHH</sequence>
<dbReference type="InterPro" id="IPR008775">
    <property type="entry name" value="Phytyl_CoA_dOase-like"/>
</dbReference>
<dbReference type="SUPFAM" id="SSF51197">
    <property type="entry name" value="Clavaminate synthase-like"/>
    <property type="match status" value="1"/>
</dbReference>
<gene>
    <name evidence="3" type="ORF">HK097_006641</name>
</gene>
<evidence type="ECO:0000256" key="2">
    <source>
        <dbReference type="ARBA" id="ARBA00005830"/>
    </source>
</evidence>
<reference evidence="3" key="1">
    <citation type="submission" date="2020-05" db="EMBL/GenBank/DDBJ databases">
        <title>Phylogenomic resolution of chytrid fungi.</title>
        <authorList>
            <person name="Stajich J.E."/>
            <person name="Amses K."/>
            <person name="Simmons R."/>
            <person name="Seto K."/>
            <person name="Myers J."/>
            <person name="Bonds A."/>
            <person name="Quandt C.A."/>
            <person name="Barry K."/>
            <person name="Liu P."/>
            <person name="Grigoriev I."/>
            <person name="Longcore J.E."/>
            <person name="James T.Y."/>
        </authorList>
    </citation>
    <scope>NUCLEOTIDE SEQUENCE</scope>
    <source>
        <strain evidence="3">JEL0318</strain>
    </source>
</reference>
<evidence type="ECO:0000256" key="1">
    <source>
        <dbReference type="ARBA" id="ARBA00001962"/>
    </source>
</evidence>
<comment type="caution">
    <text evidence="3">The sequence shown here is derived from an EMBL/GenBank/DDBJ whole genome shotgun (WGS) entry which is preliminary data.</text>
</comment>
<keyword evidence="4" id="KW-1185">Reference proteome</keyword>
<organism evidence="3 4">
    <name type="scientific">Rhizophlyctis rosea</name>
    <dbReference type="NCBI Taxonomy" id="64517"/>
    <lineage>
        <taxon>Eukaryota</taxon>
        <taxon>Fungi</taxon>
        <taxon>Fungi incertae sedis</taxon>
        <taxon>Chytridiomycota</taxon>
        <taxon>Chytridiomycota incertae sedis</taxon>
        <taxon>Chytridiomycetes</taxon>
        <taxon>Rhizophlyctidales</taxon>
        <taxon>Rhizophlyctidaceae</taxon>
        <taxon>Rhizophlyctis</taxon>
    </lineage>
</organism>
<comment type="cofactor">
    <cofactor evidence="1">
        <name>Fe cation</name>
        <dbReference type="ChEBI" id="CHEBI:24875"/>
    </cofactor>
</comment>
<dbReference type="PANTHER" id="PTHR20883:SF48">
    <property type="entry name" value="ECTOINE DIOXYGENASE"/>
    <property type="match status" value="1"/>
</dbReference>
<evidence type="ECO:0000313" key="4">
    <source>
        <dbReference type="Proteomes" id="UP001212841"/>
    </source>
</evidence>